<keyword evidence="1" id="KW-0472">Membrane</keyword>
<feature type="domain" description="Sulfatase-modifying factor enzyme-like" evidence="2">
    <location>
        <begin position="260"/>
        <end position="384"/>
    </location>
</feature>
<protein>
    <submittedName>
        <fullName evidence="3">SUMF1/EgtB/PvdO family nonheme iron enzyme</fullName>
    </submittedName>
</protein>
<comment type="caution">
    <text evidence="3">The sequence shown here is derived from an EMBL/GenBank/DDBJ whole genome shotgun (WGS) entry which is preliminary data.</text>
</comment>
<dbReference type="PANTHER" id="PTHR23150">
    <property type="entry name" value="SULFATASE MODIFYING FACTOR 1, 2"/>
    <property type="match status" value="1"/>
</dbReference>
<dbReference type="Pfam" id="PF03781">
    <property type="entry name" value="FGE-sulfatase"/>
    <property type="match status" value="1"/>
</dbReference>
<sequence>MRKKVELPEVEPVKLHPVFGLRPGLIILISLLLGALLLFFVICVMPGLISSSGWIRFNLNTVNTAIYSDGKYIGSSEGSVYRLPSGDYTFDFFIDGAPAGSVDYHVKKRVFFTLFAHRTDEVSFQAENTTEIEKAVTETFTSDVAAWSEVIDYSDDYHFPPLFSSFATNAEALGFADVKDALYYGALHITSKAMYDDYLSALSILSTSSTEYLSKQLEDLSAVLEAIYSENVSSSSAPAENASVKAKLSDGFYSYEEMTITMGEETSLSYPESNTAPITLSVDSFAIASHPVSEYEFALFTEAVPYWKKSNKAQLIEDGMVDDNYLEGISLSSSVMSGRPIRNISYYAAKAYCAWLSEATGKNIVLPSEVEWYTAALSASSKSYAKSLVAVDNDPTSPSFMMGQLWEMTETPYIPLMRIGDYSKAVELSGVYPYDDIIVKGGSYINTEESISRESVGCVDKSATSPYVGFRVAIR</sequence>
<dbReference type="InterPro" id="IPR051043">
    <property type="entry name" value="Sulfatase_Mod_Factor_Kinase"/>
</dbReference>
<proteinExistence type="predicted"/>
<reference evidence="3" key="1">
    <citation type="submission" date="2020-10" db="EMBL/GenBank/DDBJ databases">
        <authorList>
            <person name="Gilroy R."/>
        </authorList>
    </citation>
    <scope>NUCLEOTIDE SEQUENCE</scope>
    <source>
        <strain evidence="3">7293</strain>
    </source>
</reference>
<dbReference type="InterPro" id="IPR005532">
    <property type="entry name" value="SUMF_dom"/>
</dbReference>
<accession>A0A9D9E049</accession>
<keyword evidence="1" id="KW-1133">Transmembrane helix</keyword>
<dbReference type="PANTHER" id="PTHR23150:SF19">
    <property type="entry name" value="FORMYLGLYCINE-GENERATING ENZYME"/>
    <property type="match status" value="1"/>
</dbReference>
<dbReference type="InterPro" id="IPR042095">
    <property type="entry name" value="SUMF_sf"/>
</dbReference>
<dbReference type="Gene3D" id="3.90.1580.10">
    <property type="entry name" value="paralog of FGE (formylglycine-generating enzyme)"/>
    <property type="match status" value="1"/>
</dbReference>
<dbReference type="GO" id="GO:0120147">
    <property type="term" value="F:formylglycine-generating oxidase activity"/>
    <property type="evidence" value="ECO:0007669"/>
    <property type="project" value="TreeGrafter"/>
</dbReference>
<dbReference type="EMBL" id="JADIMT010000080">
    <property type="protein sequence ID" value="MBO8436698.1"/>
    <property type="molecule type" value="Genomic_DNA"/>
</dbReference>
<dbReference type="AlphaFoldDB" id="A0A9D9E049"/>
<evidence type="ECO:0000313" key="3">
    <source>
        <dbReference type="EMBL" id="MBO8436698.1"/>
    </source>
</evidence>
<evidence type="ECO:0000259" key="2">
    <source>
        <dbReference type="Pfam" id="PF03781"/>
    </source>
</evidence>
<name>A0A9D9E049_9SPIO</name>
<dbReference type="SUPFAM" id="SSF56436">
    <property type="entry name" value="C-type lectin-like"/>
    <property type="match status" value="1"/>
</dbReference>
<organism evidence="3 4">
    <name type="scientific">Candidatus Ornithospirochaeta stercoripullorum</name>
    <dbReference type="NCBI Taxonomy" id="2840899"/>
    <lineage>
        <taxon>Bacteria</taxon>
        <taxon>Pseudomonadati</taxon>
        <taxon>Spirochaetota</taxon>
        <taxon>Spirochaetia</taxon>
        <taxon>Spirochaetales</taxon>
        <taxon>Spirochaetaceae</taxon>
        <taxon>Spirochaetaceae incertae sedis</taxon>
        <taxon>Candidatus Ornithospirochaeta</taxon>
    </lineage>
</organism>
<dbReference type="Proteomes" id="UP000823615">
    <property type="component" value="Unassembled WGS sequence"/>
</dbReference>
<reference evidence="3" key="2">
    <citation type="journal article" date="2021" name="PeerJ">
        <title>Extensive microbial diversity within the chicken gut microbiome revealed by metagenomics and culture.</title>
        <authorList>
            <person name="Gilroy R."/>
            <person name="Ravi A."/>
            <person name="Getino M."/>
            <person name="Pursley I."/>
            <person name="Horton D.L."/>
            <person name="Alikhan N.F."/>
            <person name="Baker D."/>
            <person name="Gharbi K."/>
            <person name="Hall N."/>
            <person name="Watson M."/>
            <person name="Adriaenssens E.M."/>
            <person name="Foster-Nyarko E."/>
            <person name="Jarju S."/>
            <person name="Secka A."/>
            <person name="Antonio M."/>
            <person name="Oren A."/>
            <person name="Chaudhuri R.R."/>
            <person name="La Ragione R."/>
            <person name="Hildebrand F."/>
            <person name="Pallen M.J."/>
        </authorList>
    </citation>
    <scope>NUCLEOTIDE SEQUENCE</scope>
    <source>
        <strain evidence="3">7293</strain>
    </source>
</reference>
<evidence type="ECO:0000256" key="1">
    <source>
        <dbReference type="SAM" id="Phobius"/>
    </source>
</evidence>
<gene>
    <name evidence="3" type="ORF">IAA97_06945</name>
</gene>
<keyword evidence="1" id="KW-0812">Transmembrane</keyword>
<evidence type="ECO:0000313" key="4">
    <source>
        <dbReference type="Proteomes" id="UP000823615"/>
    </source>
</evidence>
<dbReference type="InterPro" id="IPR016187">
    <property type="entry name" value="CTDL_fold"/>
</dbReference>
<feature type="transmembrane region" description="Helical" evidence="1">
    <location>
        <begin position="25"/>
        <end position="49"/>
    </location>
</feature>